<proteinExistence type="predicted"/>
<name>A0A4Q9GUV9_9MICO</name>
<dbReference type="Proteomes" id="UP000294194">
    <property type="component" value="Unassembled WGS sequence"/>
</dbReference>
<dbReference type="SUPFAM" id="SSF64376">
    <property type="entry name" value="YlxR-like"/>
    <property type="match status" value="1"/>
</dbReference>
<dbReference type="Gene3D" id="3.30.1230.10">
    <property type="entry name" value="YlxR-like"/>
    <property type="match status" value="1"/>
</dbReference>
<sequence>MDPVRTCLGCRARAERSALLRVVARNGVVVPDPSATMTGRGAWVHPTTECVEASIKRRAFVRALRSDVALSPEQLLTTVGTPTGGAQNEQAD</sequence>
<dbReference type="InterPro" id="IPR037465">
    <property type="entry name" value="YlxR"/>
</dbReference>
<evidence type="ECO:0000313" key="3">
    <source>
        <dbReference type="Proteomes" id="UP000294194"/>
    </source>
</evidence>
<reference evidence="3" key="1">
    <citation type="submission" date="2019-02" db="EMBL/GenBank/DDBJ databases">
        <title>Glaciihabitans arcticus sp. nov., a psychrotolerant bacterium isolated from polar soil.</title>
        <authorList>
            <person name="Dahal R.H."/>
        </authorList>
    </citation>
    <scope>NUCLEOTIDE SEQUENCE [LARGE SCALE GENOMIC DNA]</scope>
    <source>
        <strain evidence="3">RP-3-7</strain>
    </source>
</reference>
<organism evidence="2 3">
    <name type="scientific">Glaciihabitans arcticus</name>
    <dbReference type="NCBI Taxonomy" id="2668039"/>
    <lineage>
        <taxon>Bacteria</taxon>
        <taxon>Bacillati</taxon>
        <taxon>Actinomycetota</taxon>
        <taxon>Actinomycetes</taxon>
        <taxon>Micrococcales</taxon>
        <taxon>Microbacteriaceae</taxon>
        <taxon>Glaciihabitans</taxon>
    </lineage>
</organism>
<protein>
    <submittedName>
        <fullName evidence="2">YlxR family protein</fullName>
    </submittedName>
</protein>
<dbReference type="AlphaFoldDB" id="A0A4Q9GUV9"/>
<evidence type="ECO:0000259" key="1">
    <source>
        <dbReference type="Pfam" id="PF04296"/>
    </source>
</evidence>
<accession>A0A4Q9GUV9</accession>
<evidence type="ECO:0000313" key="2">
    <source>
        <dbReference type="EMBL" id="TBN56363.1"/>
    </source>
</evidence>
<dbReference type="RefSeq" id="WP_130980473.1">
    <property type="nucleotide sequence ID" value="NZ_SISG01000001.1"/>
</dbReference>
<dbReference type="PANTHER" id="PTHR34215">
    <property type="entry name" value="BLL0784 PROTEIN"/>
    <property type="match status" value="1"/>
</dbReference>
<feature type="domain" description="YlxR" evidence="1">
    <location>
        <begin position="5"/>
        <end position="69"/>
    </location>
</feature>
<dbReference type="InterPro" id="IPR035931">
    <property type="entry name" value="YlxR-like_sf"/>
</dbReference>
<comment type="caution">
    <text evidence="2">The sequence shown here is derived from an EMBL/GenBank/DDBJ whole genome shotgun (WGS) entry which is preliminary data.</text>
</comment>
<dbReference type="PANTHER" id="PTHR34215:SF1">
    <property type="entry name" value="YLXR DOMAIN-CONTAINING PROTEIN"/>
    <property type="match status" value="1"/>
</dbReference>
<dbReference type="EMBL" id="SISG01000001">
    <property type="protein sequence ID" value="TBN56363.1"/>
    <property type="molecule type" value="Genomic_DNA"/>
</dbReference>
<keyword evidence="3" id="KW-1185">Reference proteome</keyword>
<dbReference type="Pfam" id="PF04296">
    <property type="entry name" value="YlxR"/>
    <property type="match status" value="1"/>
</dbReference>
<gene>
    <name evidence="2" type="ORF">EYE40_02535</name>
</gene>
<dbReference type="InterPro" id="IPR007393">
    <property type="entry name" value="YlxR_dom"/>
</dbReference>